<organism evidence="2 3">
    <name type="scientific">Gordonia jacobaea</name>
    <dbReference type="NCBI Taxonomy" id="122202"/>
    <lineage>
        <taxon>Bacteria</taxon>
        <taxon>Bacillati</taxon>
        <taxon>Actinomycetota</taxon>
        <taxon>Actinomycetes</taxon>
        <taxon>Mycobacteriales</taxon>
        <taxon>Gordoniaceae</taxon>
        <taxon>Gordonia</taxon>
    </lineage>
</organism>
<keyword evidence="1" id="KW-0812">Transmembrane</keyword>
<reference evidence="2 3" key="1">
    <citation type="submission" date="2015-05" db="EMBL/GenBank/DDBJ databases">
        <title>Draft genome sequence of the bacterium Gordonia jacobaea a new member of the Gordonia genus.</title>
        <authorList>
            <person name="Jimenez-Galisteo G."/>
            <person name="Dominguez A."/>
            <person name="Munoz E."/>
            <person name="Vinas M."/>
        </authorList>
    </citation>
    <scope>NUCLEOTIDE SEQUENCE [LARGE SCALE GENOMIC DNA]</scope>
    <source>
        <strain evidence="3">mv1</strain>
    </source>
</reference>
<dbReference type="EMBL" id="LDTZ01000015">
    <property type="protein sequence ID" value="KNA91865.1"/>
    <property type="molecule type" value="Genomic_DNA"/>
</dbReference>
<feature type="transmembrane region" description="Helical" evidence="1">
    <location>
        <begin position="161"/>
        <end position="181"/>
    </location>
</feature>
<keyword evidence="1" id="KW-1133">Transmembrane helix</keyword>
<feature type="transmembrane region" description="Helical" evidence="1">
    <location>
        <begin position="100"/>
        <end position="125"/>
    </location>
</feature>
<evidence type="ECO:0008006" key="4">
    <source>
        <dbReference type="Google" id="ProtNLM"/>
    </source>
</evidence>
<gene>
    <name evidence="2" type="ORF">ABW18_06545</name>
</gene>
<keyword evidence="1" id="KW-0472">Membrane</keyword>
<dbReference type="InterPro" id="IPR021213">
    <property type="entry name" value="DUF2567"/>
</dbReference>
<evidence type="ECO:0000313" key="3">
    <source>
        <dbReference type="Proteomes" id="UP000037247"/>
    </source>
</evidence>
<feature type="transmembrane region" description="Helical" evidence="1">
    <location>
        <begin position="24"/>
        <end position="44"/>
    </location>
</feature>
<name>A0ABR5IE78_9ACTN</name>
<dbReference type="Pfam" id="PF10821">
    <property type="entry name" value="DUF2567"/>
    <property type="match status" value="1"/>
</dbReference>
<evidence type="ECO:0000256" key="1">
    <source>
        <dbReference type="SAM" id="Phobius"/>
    </source>
</evidence>
<evidence type="ECO:0000313" key="2">
    <source>
        <dbReference type="EMBL" id="KNA91865.1"/>
    </source>
</evidence>
<comment type="caution">
    <text evidence="2">The sequence shown here is derived from an EMBL/GenBank/DDBJ whole genome shotgun (WGS) entry which is preliminary data.</text>
</comment>
<keyword evidence="3" id="KW-1185">Reference proteome</keyword>
<proteinExistence type="predicted"/>
<feature type="transmembrane region" description="Helical" evidence="1">
    <location>
        <begin position="69"/>
        <end position="93"/>
    </location>
</feature>
<protein>
    <recommendedName>
        <fullName evidence="4">DUF2567 domain-containing protein</fullName>
    </recommendedName>
</protein>
<accession>A0ABR5IE78</accession>
<dbReference type="Proteomes" id="UP000037247">
    <property type="component" value="Unassembled WGS sequence"/>
</dbReference>
<sequence>MAQVYPGTPGNPVSVRRKHSPAPLVVVGAVVLLLGAVFGVAWAVTTPAMTGTVTAQGAAVPSEQLGEEFAGVAVFAFWMLAYGAVAAALAWFAARYWRGLVGYGVTFVTAVIGTVIAGSIGTWVAHLHFPDPHDVGMGQTFRVVPDLVLDGATRNGFSAPWILLICAPLTVSLVYLVCALATSDADLGVGDGVADDADQSLTVGV</sequence>